<evidence type="ECO:0000256" key="5">
    <source>
        <dbReference type="ARBA" id="ARBA00023172"/>
    </source>
</evidence>
<evidence type="ECO:0000313" key="10">
    <source>
        <dbReference type="Proteomes" id="UP000198356"/>
    </source>
</evidence>
<evidence type="ECO:0000313" key="9">
    <source>
        <dbReference type="EMBL" id="SNS36524.1"/>
    </source>
</evidence>
<dbReference type="PANTHER" id="PTHR35604:SF2">
    <property type="entry name" value="TRANSPOSASE INSH FOR INSERTION SEQUENCE ELEMENT IS5A-RELATED"/>
    <property type="match status" value="1"/>
</dbReference>
<keyword evidence="4" id="KW-0238">DNA-binding</keyword>
<evidence type="ECO:0000259" key="7">
    <source>
        <dbReference type="Pfam" id="PF05598"/>
    </source>
</evidence>
<evidence type="ECO:0000313" key="8">
    <source>
        <dbReference type="EMBL" id="SNS35625.1"/>
    </source>
</evidence>
<gene>
    <name evidence="8" type="ORF">SAMN05421770_101636</name>
    <name evidence="9" type="ORF">SAMN05421770_101671</name>
</gene>
<protein>
    <submittedName>
        <fullName evidence="8">Transposase, IS4 family</fullName>
    </submittedName>
    <submittedName>
        <fullName evidence="9">Transposase, IS5 family</fullName>
    </submittedName>
</protein>
<dbReference type="InterPro" id="IPR008490">
    <property type="entry name" value="Transposase_InsH_N"/>
</dbReference>
<dbReference type="InterPro" id="IPR002559">
    <property type="entry name" value="Transposase_11"/>
</dbReference>
<dbReference type="InterPro" id="IPR047959">
    <property type="entry name" value="Transpos_IS5"/>
</dbReference>
<evidence type="ECO:0000256" key="1">
    <source>
        <dbReference type="ARBA" id="ARBA00003544"/>
    </source>
</evidence>
<keyword evidence="3" id="KW-0815">Transposition</keyword>
<name>A0A239DSM5_9BACT</name>
<evidence type="ECO:0000256" key="4">
    <source>
        <dbReference type="ARBA" id="ARBA00023125"/>
    </source>
</evidence>
<dbReference type="EMBL" id="FZOU01000001">
    <property type="protein sequence ID" value="SNS35625.1"/>
    <property type="molecule type" value="Genomic_DNA"/>
</dbReference>
<evidence type="ECO:0000256" key="3">
    <source>
        <dbReference type="ARBA" id="ARBA00022578"/>
    </source>
</evidence>
<dbReference type="NCBIfam" id="NF033581">
    <property type="entry name" value="transpos_IS5_4"/>
    <property type="match status" value="1"/>
</dbReference>
<organism evidence="8 10">
    <name type="scientific">Granulicella rosea</name>
    <dbReference type="NCBI Taxonomy" id="474952"/>
    <lineage>
        <taxon>Bacteria</taxon>
        <taxon>Pseudomonadati</taxon>
        <taxon>Acidobacteriota</taxon>
        <taxon>Terriglobia</taxon>
        <taxon>Terriglobales</taxon>
        <taxon>Acidobacteriaceae</taxon>
        <taxon>Granulicella</taxon>
    </lineage>
</organism>
<feature type="domain" description="Transposase IS4-like" evidence="6">
    <location>
        <begin position="145"/>
        <end position="313"/>
    </location>
</feature>
<evidence type="ECO:0000256" key="2">
    <source>
        <dbReference type="ARBA" id="ARBA00010075"/>
    </source>
</evidence>
<comment type="function">
    <text evidence="1">Involved in the transposition of the insertion sequence IS5.</text>
</comment>
<keyword evidence="10" id="KW-1185">Reference proteome</keyword>
<proteinExistence type="inferred from homology"/>
<keyword evidence="5" id="KW-0233">DNA recombination</keyword>
<sequence length="329" mass="37196">MDVGVRMKQQTLALAAGFERFGRQTRRSEFLSQMDVVVPWSELVALIEPHYPKAGNGRPPVGLERMLRIYFLQQWFNLSDPAVEDALYDSLTMRSFVGIDLGREPAPDETTVCKFRHLLERHGLGRKMLAVVNGHLERHGLKIGTGTIVDATILHAPSSTRNKQEQRDPEMHQVKKGNQWYFGMKAHVGVDADTKLIHSAEATAANVADNRVLADLLHGEETEVWGDQAYQGKTEVIVARAPQAVDRTHRQYRTKLVCYPAIREENRVKSKTRSRVEHVFALIKLKFGFAKVRYRGLEKNRNRLLSLCALTNLLTARHHLMAVAGQSCA</sequence>
<comment type="similarity">
    <text evidence="2">Belongs to the transposase 11 family.</text>
</comment>
<dbReference type="Pfam" id="PF05598">
    <property type="entry name" value="DUF772"/>
    <property type="match status" value="1"/>
</dbReference>
<dbReference type="PANTHER" id="PTHR35604">
    <property type="entry name" value="TRANSPOSASE INSH FOR INSERTION SEQUENCE ELEMENT IS5A-RELATED"/>
    <property type="match status" value="1"/>
</dbReference>
<dbReference type="EMBL" id="FZOU01000001">
    <property type="protein sequence ID" value="SNS36524.1"/>
    <property type="molecule type" value="Genomic_DNA"/>
</dbReference>
<accession>A0A239DSM5</accession>
<dbReference type="GO" id="GO:0003677">
    <property type="term" value="F:DNA binding"/>
    <property type="evidence" value="ECO:0007669"/>
    <property type="project" value="UniProtKB-KW"/>
</dbReference>
<evidence type="ECO:0000259" key="6">
    <source>
        <dbReference type="Pfam" id="PF01609"/>
    </source>
</evidence>
<reference evidence="8 10" key="1">
    <citation type="submission" date="2017-06" db="EMBL/GenBank/DDBJ databases">
        <authorList>
            <person name="Kim H.J."/>
            <person name="Triplett B.A."/>
        </authorList>
    </citation>
    <scope>NUCLEOTIDE SEQUENCE [LARGE SCALE GENOMIC DNA]</scope>
    <source>
        <strain evidence="8 10">DSM 18704</strain>
    </source>
</reference>
<dbReference type="GO" id="GO:0004803">
    <property type="term" value="F:transposase activity"/>
    <property type="evidence" value="ECO:0007669"/>
    <property type="project" value="InterPro"/>
</dbReference>
<dbReference type="AlphaFoldDB" id="A0A239DSM5"/>
<dbReference type="GO" id="GO:0006313">
    <property type="term" value="P:DNA transposition"/>
    <property type="evidence" value="ECO:0007669"/>
    <property type="project" value="InterPro"/>
</dbReference>
<dbReference type="Pfam" id="PF01609">
    <property type="entry name" value="DDE_Tnp_1"/>
    <property type="match status" value="1"/>
</dbReference>
<dbReference type="Proteomes" id="UP000198356">
    <property type="component" value="Unassembled WGS sequence"/>
</dbReference>
<feature type="domain" description="Transposase InsH N-terminal" evidence="7">
    <location>
        <begin position="24"/>
        <end position="117"/>
    </location>
</feature>